<dbReference type="InterPro" id="IPR001478">
    <property type="entry name" value="PDZ"/>
</dbReference>
<keyword evidence="7 15" id="KW-0732">Signal</keyword>
<keyword evidence="18" id="KW-1185">Reference proteome</keyword>
<evidence type="ECO:0000256" key="8">
    <source>
        <dbReference type="ARBA" id="ARBA00022737"/>
    </source>
</evidence>
<comment type="caution">
    <text evidence="17">The sequence shown here is derived from an EMBL/GenBank/DDBJ whole genome shotgun (WGS) entry which is preliminary data.</text>
</comment>
<dbReference type="PROSITE" id="PS50106">
    <property type="entry name" value="PDZ"/>
    <property type="match status" value="2"/>
</dbReference>
<dbReference type="EMBL" id="FXUL01000015">
    <property type="protein sequence ID" value="SMP69655.1"/>
    <property type="molecule type" value="Genomic_DNA"/>
</dbReference>
<dbReference type="EC" id="3.4.21.107" evidence="4"/>
<feature type="domain" description="PDZ" evidence="16">
    <location>
        <begin position="289"/>
        <end position="354"/>
    </location>
</feature>
<proteinExistence type="inferred from homology"/>
<dbReference type="InterPro" id="IPR011782">
    <property type="entry name" value="Pept_S1C_Do"/>
</dbReference>
<evidence type="ECO:0000256" key="2">
    <source>
        <dbReference type="ARBA" id="ARBA00004418"/>
    </source>
</evidence>
<dbReference type="Gene3D" id="2.30.42.10">
    <property type="match status" value="2"/>
</dbReference>
<evidence type="ECO:0000313" key="18">
    <source>
        <dbReference type="Proteomes" id="UP001158049"/>
    </source>
</evidence>
<reference evidence="17 18" key="1">
    <citation type="submission" date="2017-05" db="EMBL/GenBank/DDBJ databases">
        <authorList>
            <person name="Varghese N."/>
            <person name="Submissions S."/>
        </authorList>
    </citation>
    <scope>NUCLEOTIDE SEQUENCE [LARGE SCALE GENOMIC DNA]</scope>
    <source>
        <strain evidence="17 18">DSM 26001</strain>
    </source>
</reference>
<evidence type="ECO:0000259" key="16">
    <source>
        <dbReference type="PROSITE" id="PS50106"/>
    </source>
</evidence>
<feature type="chain" id="PRO_5047468221" description="Probable periplasmic serine endoprotease DegP-like" evidence="15">
    <location>
        <begin position="22"/>
        <end position="503"/>
    </location>
</feature>
<dbReference type="GO" id="GO:0006508">
    <property type="term" value="P:proteolysis"/>
    <property type="evidence" value="ECO:0007669"/>
    <property type="project" value="UniProtKB-KW"/>
</dbReference>
<comment type="similarity">
    <text evidence="3">Belongs to the peptidase S1C family.</text>
</comment>
<keyword evidence="11" id="KW-0720">Serine protease</keyword>
<comment type="catalytic activity">
    <reaction evidence="1">
        <text>Acts on substrates that are at least partially unfolded. The cleavage site P1 residue is normally between a pair of hydrophobic residues, such as Val-|-Val.</text>
        <dbReference type="EC" id="3.4.21.107"/>
    </reaction>
</comment>
<gene>
    <name evidence="17" type="ORF">SAMN06295970_11574</name>
</gene>
<evidence type="ECO:0000256" key="12">
    <source>
        <dbReference type="ARBA" id="ARBA00023016"/>
    </source>
</evidence>
<feature type="domain" description="PDZ" evidence="16">
    <location>
        <begin position="397"/>
        <end position="491"/>
    </location>
</feature>
<protein>
    <recommendedName>
        <fullName evidence="5">Probable periplasmic serine endoprotease DegP-like</fullName>
        <ecNumber evidence="4">3.4.21.107</ecNumber>
    </recommendedName>
    <alternativeName>
        <fullName evidence="13">Protease Do</fullName>
    </alternativeName>
</protein>
<dbReference type="InterPro" id="IPR001940">
    <property type="entry name" value="Peptidase_S1C"/>
</dbReference>
<evidence type="ECO:0000256" key="3">
    <source>
        <dbReference type="ARBA" id="ARBA00010541"/>
    </source>
</evidence>
<evidence type="ECO:0000256" key="13">
    <source>
        <dbReference type="ARBA" id="ARBA00032850"/>
    </source>
</evidence>
<dbReference type="PRINTS" id="PR00834">
    <property type="entry name" value="PROTEASES2C"/>
</dbReference>
<keyword evidence="9" id="KW-0574">Periplasm</keyword>
<evidence type="ECO:0000256" key="10">
    <source>
        <dbReference type="ARBA" id="ARBA00022801"/>
    </source>
</evidence>
<evidence type="ECO:0000256" key="5">
    <source>
        <dbReference type="ARBA" id="ARBA00013958"/>
    </source>
</evidence>
<dbReference type="PANTHER" id="PTHR22939:SF130">
    <property type="entry name" value="PERIPLASMIC SERINE ENDOPROTEASE DEGP-LIKE-RELATED"/>
    <property type="match status" value="1"/>
</dbReference>
<dbReference type="Pfam" id="PF13180">
    <property type="entry name" value="PDZ_2"/>
    <property type="match status" value="2"/>
</dbReference>
<keyword evidence="8" id="KW-0677">Repeat</keyword>
<evidence type="ECO:0000256" key="11">
    <source>
        <dbReference type="ARBA" id="ARBA00022825"/>
    </source>
</evidence>
<evidence type="ECO:0000256" key="15">
    <source>
        <dbReference type="SAM" id="SignalP"/>
    </source>
</evidence>
<evidence type="ECO:0000256" key="6">
    <source>
        <dbReference type="ARBA" id="ARBA00022670"/>
    </source>
</evidence>
<evidence type="ECO:0000313" key="17">
    <source>
        <dbReference type="EMBL" id="SMP69655.1"/>
    </source>
</evidence>
<dbReference type="NCBIfam" id="TIGR02037">
    <property type="entry name" value="degP_htrA_DO"/>
    <property type="match status" value="1"/>
</dbReference>
<sequence>MKIAYPVKRLLSVLIVGAAGAMSVPATLVFAQPAAAVAPPVAAPSASLPDFSDLVDKVGPAVVNIRTTERAKMESQSGLPPGMDDPEMQEFFRRFFGVPVPRQQQPDTPRGRRQGPQQPEEETPRGVGSGFVISADGFILTNAHVVEGADEVYVTLTDKREYKAKIIGSDKRSDVALVKIEGSNLPRLSFGDSNKVRVGEWVIAIGSPFGLENTVTAGIISAKARDTGDYLPLIQTDVAVNPGNSGGPLINMRGEVIGINSQIYSRSGGYMGISFAVPIDEAMRVSEQLKTTGRVTRGRIGVQIGEVTKDVAESLGLPKANGALVQRVESGGPADKGGIEAGDIIVKFNGAPIEKSSDLPRLVGSTKPGARSTVTVWRKGAARDLNLTIAEMEPDNKVAKREEKKAKPEQAVNTLGLVVNDLTDAQKKELKVDGGAVVETAEGAAARAGLRPGDLILRLNNTDVKDGKQFNALVSKLEPKKTVLLLVRRGEASQFVTVKPTGQ</sequence>
<dbReference type="CDD" id="cd10839">
    <property type="entry name" value="cpPDZ1_DegP-like"/>
    <property type="match status" value="1"/>
</dbReference>
<comment type="subcellular location">
    <subcellularLocation>
        <location evidence="2">Periplasm</location>
    </subcellularLocation>
</comment>
<keyword evidence="10" id="KW-0378">Hydrolase</keyword>
<name>A0ABY1QG99_9BURK</name>
<feature type="signal peptide" evidence="15">
    <location>
        <begin position="1"/>
        <end position="21"/>
    </location>
</feature>
<evidence type="ECO:0000256" key="14">
    <source>
        <dbReference type="SAM" id="MobiDB-lite"/>
    </source>
</evidence>
<accession>A0ABY1QG99</accession>
<evidence type="ECO:0000256" key="1">
    <source>
        <dbReference type="ARBA" id="ARBA00001772"/>
    </source>
</evidence>
<evidence type="ECO:0000256" key="4">
    <source>
        <dbReference type="ARBA" id="ARBA00013035"/>
    </source>
</evidence>
<keyword evidence="6 17" id="KW-0645">Protease</keyword>
<feature type="region of interest" description="Disordered" evidence="14">
    <location>
        <begin position="99"/>
        <end position="128"/>
    </location>
</feature>
<dbReference type="SMART" id="SM00228">
    <property type="entry name" value="PDZ"/>
    <property type="match status" value="2"/>
</dbReference>
<dbReference type="Pfam" id="PF13365">
    <property type="entry name" value="Trypsin_2"/>
    <property type="match status" value="1"/>
</dbReference>
<dbReference type="Gene3D" id="2.40.10.120">
    <property type="match status" value="1"/>
</dbReference>
<keyword evidence="12" id="KW-0346">Stress response</keyword>
<dbReference type="GO" id="GO:0008233">
    <property type="term" value="F:peptidase activity"/>
    <property type="evidence" value="ECO:0007669"/>
    <property type="project" value="UniProtKB-KW"/>
</dbReference>
<dbReference type="PANTHER" id="PTHR22939">
    <property type="entry name" value="SERINE PROTEASE FAMILY S1C HTRA-RELATED"/>
    <property type="match status" value="1"/>
</dbReference>
<dbReference type="SUPFAM" id="SSF50494">
    <property type="entry name" value="Trypsin-like serine proteases"/>
    <property type="match status" value="1"/>
</dbReference>
<dbReference type="SUPFAM" id="SSF50156">
    <property type="entry name" value="PDZ domain-like"/>
    <property type="match status" value="2"/>
</dbReference>
<evidence type="ECO:0000256" key="9">
    <source>
        <dbReference type="ARBA" id="ARBA00022764"/>
    </source>
</evidence>
<dbReference type="InterPro" id="IPR036034">
    <property type="entry name" value="PDZ_sf"/>
</dbReference>
<evidence type="ECO:0000256" key="7">
    <source>
        <dbReference type="ARBA" id="ARBA00022729"/>
    </source>
</evidence>
<organism evidence="17 18">
    <name type="scientific">Noviherbaspirillum suwonense</name>
    <dbReference type="NCBI Taxonomy" id="1224511"/>
    <lineage>
        <taxon>Bacteria</taxon>
        <taxon>Pseudomonadati</taxon>
        <taxon>Pseudomonadota</taxon>
        <taxon>Betaproteobacteria</taxon>
        <taxon>Burkholderiales</taxon>
        <taxon>Oxalobacteraceae</taxon>
        <taxon>Noviherbaspirillum</taxon>
    </lineage>
</organism>
<dbReference type="InterPro" id="IPR009003">
    <property type="entry name" value="Peptidase_S1_PA"/>
</dbReference>
<dbReference type="Proteomes" id="UP001158049">
    <property type="component" value="Unassembled WGS sequence"/>
</dbReference>